<gene>
    <name evidence="1" type="ORF">M378DRAFT_129089</name>
</gene>
<accession>A0A0C2T6F8</accession>
<evidence type="ECO:0000313" key="1">
    <source>
        <dbReference type="EMBL" id="KIL62169.1"/>
    </source>
</evidence>
<dbReference type="HOGENOM" id="CLU_018544_14_2_1"/>
<dbReference type="OrthoDB" id="2883352at2759"/>
<dbReference type="EMBL" id="KN818274">
    <property type="protein sequence ID" value="KIL62169.1"/>
    <property type="molecule type" value="Genomic_DNA"/>
</dbReference>
<protein>
    <submittedName>
        <fullName evidence="1">Uncharacterized protein</fullName>
    </submittedName>
</protein>
<dbReference type="Gene3D" id="3.80.10.10">
    <property type="entry name" value="Ribonuclease Inhibitor"/>
    <property type="match status" value="1"/>
</dbReference>
<sequence length="480" mass="55441">MELCQLVSELTLAESEFDRAARKLALVREQLNKNSPINCFPDEILAEIFEQCLPDKITFTVQEHNLMTMGSYRVTPLLFAGICRRWRSVATSTPRLWRDVEIYVSIKRYESQISVLEDWLRYSGDLSLTILINICTKEDLRYWAGHSPCEIARVLAKHSERWETAYLAIPLASFSDIPAVPFPRLTSLTLQTCSFFNADTSKMLGMADQITFLELLSTQANLFDLPKGRIQRLKVKFISAQECYDLVRRNPDVVDCYFEGPYLYPSFSYPQVVRLEKLEKLYIAQYHQECVGVFFDSITVPAIRRFEFGARANEVPFRQMISMFRRSHCKIQTLVLEHIDMDDTDLMSILQAVPTLTEFRLVIMGVDTGRTTTNRLLHMMTPQHPALEGQACLLPNLERLNFEAPYIYEEDAMVDFIVSRWRKNIVTGEDPHCAQLKYATVINNGSQAENDLALRVQSCAEEGMKVDFRRFTYPPNYFVD</sequence>
<keyword evidence="2" id="KW-1185">Reference proteome</keyword>
<evidence type="ECO:0000313" key="2">
    <source>
        <dbReference type="Proteomes" id="UP000054549"/>
    </source>
</evidence>
<organism evidence="1 2">
    <name type="scientific">Amanita muscaria (strain Koide BX008)</name>
    <dbReference type="NCBI Taxonomy" id="946122"/>
    <lineage>
        <taxon>Eukaryota</taxon>
        <taxon>Fungi</taxon>
        <taxon>Dikarya</taxon>
        <taxon>Basidiomycota</taxon>
        <taxon>Agaricomycotina</taxon>
        <taxon>Agaricomycetes</taxon>
        <taxon>Agaricomycetidae</taxon>
        <taxon>Agaricales</taxon>
        <taxon>Pluteineae</taxon>
        <taxon>Amanitaceae</taxon>
        <taxon>Amanita</taxon>
    </lineage>
</organism>
<dbReference type="Gene3D" id="1.20.1280.50">
    <property type="match status" value="1"/>
</dbReference>
<name>A0A0C2T6F8_AMAMK</name>
<dbReference type="InterPro" id="IPR032675">
    <property type="entry name" value="LRR_dom_sf"/>
</dbReference>
<proteinExistence type="predicted"/>
<dbReference type="Proteomes" id="UP000054549">
    <property type="component" value="Unassembled WGS sequence"/>
</dbReference>
<dbReference type="AlphaFoldDB" id="A0A0C2T6F8"/>
<dbReference type="STRING" id="946122.A0A0C2T6F8"/>
<reference evidence="1 2" key="1">
    <citation type="submission" date="2014-04" db="EMBL/GenBank/DDBJ databases">
        <title>Evolutionary Origins and Diversification of the Mycorrhizal Mutualists.</title>
        <authorList>
            <consortium name="DOE Joint Genome Institute"/>
            <consortium name="Mycorrhizal Genomics Consortium"/>
            <person name="Kohler A."/>
            <person name="Kuo A."/>
            <person name="Nagy L.G."/>
            <person name="Floudas D."/>
            <person name="Copeland A."/>
            <person name="Barry K.W."/>
            <person name="Cichocki N."/>
            <person name="Veneault-Fourrey C."/>
            <person name="LaButti K."/>
            <person name="Lindquist E.A."/>
            <person name="Lipzen A."/>
            <person name="Lundell T."/>
            <person name="Morin E."/>
            <person name="Murat C."/>
            <person name="Riley R."/>
            <person name="Ohm R."/>
            <person name="Sun H."/>
            <person name="Tunlid A."/>
            <person name="Henrissat B."/>
            <person name="Grigoriev I.V."/>
            <person name="Hibbett D.S."/>
            <person name="Martin F."/>
        </authorList>
    </citation>
    <scope>NUCLEOTIDE SEQUENCE [LARGE SCALE GENOMIC DNA]</scope>
    <source>
        <strain evidence="1 2">Koide BX008</strain>
    </source>
</reference>
<dbReference type="InParanoid" id="A0A0C2T6F8"/>